<comment type="caution">
    <text evidence="1">The sequence shown here is derived from an EMBL/GenBank/DDBJ whole genome shotgun (WGS) entry which is preliminary data.</text>
</comment>
<dbReference type="Proteomes" id="UP001054945">
    <property type="component" value="Unassembled WGS sequence"/>
</dbReference>
<accession>A0AAV4T486</accession>
<dbReference type="AlphaFoldDB" id="A0AAV4T486"/>
<evidence type="ECO:0000313" key="2">
    <source>
        <dbReference type="Proteomes" id="UP001054945"/>
    </source>
</evidence>
<reference evidence="1 2" key="1">
    <citation type="submission" date="2021-06" db="EMBL/GenBank/DDBJ databases">
        <title>Caerostris extrusa draft genome.</title>
        <authorList>
            <person name="Kono N."/>
            <person name="Arakawa K."/>
        </authorList>
    </citation>
    <scope>NUCLEOTIDE SEQUENCE [LARGE SCALE GENOMIC DNA]</scope>
</reference>
<keyword evidence="2" id="KW-1185">Reference proteome</keyword>
<organism evidence="1 2">
    <name type="scientific">Caerostris extrusa</name>
    <name type="common">Bark spider</name>
    <name type="synonym">Caerostris bankana</name>
    <dbReference type="NCBI Taxonomy" id="172846"/>
    <lineage>
        <taxon>Eukaryota</taxon>
        <taxon>Metazoa</taxon>
        <taxon>Ecdysozoa</taxon>
        <taxon>Arthropoda</taxon>
        <taxon>Chelicerata</taxon>
        <taxon>Arachnida</taxon>
        <taxon>Araneae</taxon>
        <taxon>Araneomorphae</taxon>
        <taxon>Entelegynae</taxon>
        <taxon>Araneoidea</taxon>
        <taxon>Araneidae</taxon>
        <taxon>Caerostris</taxon>
    </lineage>
</organism>
<evidence type="ECO:0000313" key="1">
    <source>
        <dbReference type="EMBL" id="GIY40029.1"/>
    </source>
</evidence>
<proteinExistence type="predicted"/>
<sequence>MQFLHAQLTLDTPRLRESVSRSTQTIVTTSPNRIDSRSVLREIPKCTASNRTSGLCPGLERVFGSTRFFYCTRLQLVCGVWQAEAISKKLSSGGNPAVIFVVYWNGGPGTVERESCSRFEIITYFLRM</sequence>
<protein>
    <submittedName>
        <fullName evidence="1">Uncharacterized protein</fullName>
    </submittedName>
</protein>
<dbReference type="EMBL" id="BPLR01010549">
    <property type="protein sequence ID" value="GIY40029.1"/>
    <property type="molecule type" value="Genomic_DNA"/>
</dbReference>
<name>A0AAV4T486_CAEEX</name>
<gene>
    <name evidence="1" type="ORF">CEXT_326821</name>
</gene>